<dbReference type="InterPro" id="IPR028098">
    <property type="entry name" value="Glyco_trans_4-like_N"/>
</dbReference>
<dbReference type="Pfam" id="PF13439">
    <property type="entry name" value="Glyco_transf_4"/>
    <property type="match status" value="1"/>
</dbReference>
<evidence type="ECO:0000256" key="1">
    <source>
        <dbReference type="ARBA" id="ARBA00022679"/>
    </source>
</evidence>
<dbReference type="EMBL" id="CAFAAP010000001">
    <property type="protein sequence ID" value="CAB4792282.1"/>
    <property type="molecule type" value="Genomic_DNA"/>
</dbReference>
<name>A0A6J6AXL8_9ZZZZ</name>
<gene>
    <name evidence="4" type="ORF">UFOPK1353_00278</name>
    <name evidence="5" type="ORF">UFOPK1826_00145</name>
    <name evidence="6" type="ORF">UFOPK2292_00286</name>
    <name evidence="7" type="ORF">UFOPK2855_00156</name>
    <name evidence="8" type="ORF">UFOPK3026_00015</name>
    <name evidence="9" type="ORF">UFOPK4020_00165</name>
    <name evidence="10" type="ORF">UFOPK4345_00637</name>
</gene>
<evidence type="ECO:0000313" key="5">
    <source>
        <dbReference type="EMBL" id="CAB4592498.1"/>
    </source>
</evidence>
<dbReference type="EMBL" id="CAFBOV010000018">
    <property type="protein sequence ID" value="CAB4989238.1"/>
    <property type="molecule type" value="Genomic_DNA"/>
</dbReference>
<feature type="domain" description="Glycosyl transferase family 1" evidence="2">
    <location>
        <begin position="190"/>
        <end position="332"/>
    </location>
</feature>
<reference evidence="4" key="1">
    <citation type="submission" date="2020-05" db="EMBL/GenBank/DDBJ databases">
        <authorList>
            <person name="Chiriac C."/>
            <person name="Salcher M."/>
            <person name="Ghai R."/>
            <person name="Kavagutti S V."/>
        </authorList>
    </citation>
    <scope>NUCLEOTIDE SEQUENCE</scope>
</reference>
<evidence type="ECO:0000259" key="3">
    <source>
        <dbReference type="Pfam" id="PF13439"/>
    </source>
</evidence>
<evidence type="ECO:0000313" key="9">
    <source>
        <dbReference type="EMBL" id="CAB4989238.1"/>
    </source>
</evidence>
<dbReference type="EMBL" id="CAFBQV010000081">
    <property type="protein sequence ID" value="CAB5064257.1"/>
    <property type="molecule type" value="Genomic_DNA"/>
</dbReference>
<dbReference type="AlphaFoldDB" id="A0A6J6AXL8"/>
<dbReference type="EMBL" id="CAEZUN010000011">
    <property type="protein sequence ID" value="CAB4592498.1"/>
    <property type="molecule type" value="Genomic_DNA"/>
</dbReference>
<protein>
    <submittedName>
        <fullName evidence="4">Unannotated protein</fullName>
    </submittedName>
</protein>
<evidence type="ECO:0000313" key="4">
    <source>
        <dbReference type="EMBL" id="CAB4531137.1"/>
    </source>
</evidence>
<proteinExistence type="predicted"/>
<dbReference type="GO" id="GO:0009103">
    <property type="term" value="P:lipopolysaccharide biosynthetic process"/>
    <property type="evidence" value="ECO:0007669"/>
    <property type="project" value="TreeGrafter"/>
</dbReference>
<dbReference type="Gene3D" id="3.40.50.2000">
    <property type="entry name" value="Glycogen Phosphorylase B"/>
    <property type="match status" value="2"/>
</dbReference>
<dbReference type="PANTHER" id="PTHR46401:SF2">
    <property type="entry name" value="GLYCOSYLTRANSFERASE WBBK-RELATED"/>
    <property type="match status" value="1"/>
</dbReference>
<dbReference type="EMBL" id="CAEZZK010000016">
    <property type="protein sequence ID" value="CAB4751047.1"/>
    <property type="molecule type" value="Genomic_DNA"/>
</dbReference>
<dbReference type="Pfam" id="PF00534">
    <property type="entry name" value="Glycos_transf_1"/>
    <property type="match status" value="1"/>
</dbReference>
<sequence>MAYSLEQCWHRVPGGTATSAIEIAKALSVVRPDVQLIGVAGNNKGQPTSSYAPPIDVQQLALHGAALYEASLRFRAPRVELATGEVDLLHCTSIIPFASRAKMVATVHDLAFLKYPEFFSRRGNSVFRRSLKVLLKRAEILMCSSQATLQDCLEFGFSADRLCHVPLGVNAPVVAPNAAQVLDHLGVSGEYLLFVGTLEPRKNLSRLVAALETLGDSVPQLVVVGATGWGDIKLDSIIKNKSKISTRVKFLGFVEASDLGVLYSNASAFCYPSLMEGFGLPILEAMSCGVPVVTSRGSSTQEVAGDAAVLVDPLDVSSIANGVVTALSQRNNLVELGFKRAAEMTWHQTALRTASIYDRVIG</sequence>
<evidence type="ECO:0000313" key="10">
    <source>
        <dbReference type="EMBL" id="CAB5064257.1"/>
    </source>
</evidence>
<evidence type="ECO:0000313" key="8">
    <source>
        <dbReference type="EMBL" id="CAB4792282.1"/>
    </source>
</evidence>
<evidence type="ECO:0000313" key="7">
    <source>
        <dbReference type="EMBL" id="CAB4751047.1"/>
    </source>
</evidence>
<evidence type="ECO:0000313" key="6">
    <source>
        <dbReference type="EMBL" id="CAB4661352.1"/>
    </source>
</evidence>
<accession>A0A6J6AXL8</accession>
<organism evidence="4">
    <name type="scientific">freshwater metagenome</name>
    <dbReference type="NCBI Taxonomy" id="449393"/>
    <lineage>
        <taxon>unclassified sequences</taxon>
        <taxon>metagenomes</taxon>
        <taxon>ecological metagenomes</taxon>
    </lineage>
</organism>
<keyword evidence="1" id="KW-0808">Transferase</keyword>
<evidence type="ECO:0000259" key="2">
    <source>
        <dbReference type="Pfam" id="PF00534"/>
    </source>
</evidence>
<dbReference type="PANTHER" id="PTHR46401">
    <property type="entry name" value="GLYCOSYLTRANSFERASE WBBK-RELATED"/>
    <property type="match status" value="1"/>
</dbReference>
<dbReference type="EMBL" id="CAEZWU010000027">
    <property type="protein sequence ID" value="CAB4661352.1"/>
    <property type="molecule type" value="Genomic_DNA"/>
</dbReference>
<feature type="domain" description="Glycosyltransferase subfamily 4-like N-terminal" evidence="3">
    <location>
        <begin position="13"/>
        <end position="170"/>
    </location>
</feature>
<dbReference type="InterPro" id="IPR001296">
    <property type="entry name" value="Glyco_trans_1"/>
</dbReference>
<dbReference type="EMBL" id="CAEZSE010000027">
    <property type="protein sequence ID" value="CAB4531137.1"/>
    <property type="molecule type" value="Genomic_DNA"/>
</dbReference>
<dbReference type="SUPFAM" id="SSF53756">
    <property type="entry name" value="UDP-Glycosyltransferase/glycogen phosphorylase"/>
    <property type="match status" value="1"/>
</dbReference>
<dbReference type="CDD" id="cd03809">
    <property type="entry name" value="GT4_MtfB-like"/>
    <property type="match status" value="1"/>
</dbReference>
<dbReference type="GO" id="GO:0016757">
    <property type="term" value="F:glycosyltransferase activity"/>
    <property type="evidence" value="ECO:0007669"/>
    <property type="project" value="InterPro"/>
</dbReference>